<evidence type="ECO:0000313" key="2">
    <source>
        <dbReference type="Proteomes" id="UP000070549"/>
    </source>
</evidence>
<proteinExistence type="predicted"/>
<organism evidence="1 2">
    <name type="scientific">candidate division MSBL1 archaeon SCGC-AAA382A03</name>
    <dbReference type="NCBI Taxonomy" id="1698278"/>
    <lineage>
        <taxon>Archaea</taxon>
        <taxon>Methanobacteriati</taxon>
        <taxon>Methanobacteriota</taxon>
        <taxon>candidate division MSBL1</taxon>
    </lineage>
</organism>
<dbReference type="Proteomes" id="UP000070549">
    <property type="component" value="Unassembled WGS sequence"/>
</dbReference>
<protein>
    <submittedName>
        <fullName evidence="1">Uncharacterized protein</fullName>
    </submittedName>
</protein>
<evidence type="ECO:0000313" key="1">
    <source>
        <dbReference type="EMBL" id="KXB05511.1"/>
    </source>
</evidence>
<comment type="caution">
    <text evidence="1">The sequence shown here is derived from an EMBL/GenBank/DDBJ whole genome shotgun (WGS) entry which is preliminary data.</text>
</comment>
<dbReference type="AlphaFoldDB" id="A0A133VGD9"/>
<keyword evidence="2" id="KW-1185">Reference proteome</keyword>
<accession>A0A133VGD9</accession>
<gene>
    <name evidence="1" type="ORF">AKJ49_00630</name>
</gene>
<reference evidence="1 2" key="1">
    <citation type="journal article" date="2016" name="Sci. Rep.">
        <title>Metabolic traits of an uncultured archaeal lineage -MSBL1- from brine pools of the Red Sea.</title>
        <authorList>
            <person name="Mwirichia R."/>
            <person name="Alam I."/>
            <person name="Rashid M."/>
            <person name="Vinu M."/>
            <person name="Ba-Alawi W."/>
            <person name="Anthony Kamau A."/>
            <person name="Kamanda Ngugi D."/>
            <person name="Goker M."/>
            <person name="Klenk H.P."/>
            <person name="Bajic V."/>
            <person name="Stingl U."/>
        </authorList>
    </citation>
    <scope>NUCLEOTIDE SEQUENCE [LARGE SCALE GENOMIC DNA]</scope>
    <source>
        <strain evidence="1">SCGC-AAA382A03</strain>
    </source>
</reference>
<sequence length="103" mass="11492">MPNLQHRKFAAHGRYSIFRSSLLKAKAQRFFGLTVNLVSSDATIASSRIFTLLEPSRIHENGLFVLVYPVPESVTVDADTIVKSLSLPGAYVHARPRRKRIAS</sequence>
<dbReference type="EMBL" id="LHYC01000011">
    <property type="protein sequence ID" value="KXB05511.1"/>
    <property type="molecule type" value="Genomic_DNA"/>
</dbReference>
<name>A0A133VGD9_9EURY</name>